<evidence type="ECO:0000256" key="5">
    <source>
        <dbReference type="ARBA" id="ARBA00022741"/>
    </source>
</evidence>
<feature type="compositionally biased region" description="Polar residues" evidence="12">
    <location>
        <begin position="376"/>
        <end position="394"/>
    </location>
</feature>
<evidence type="ECO:0000259" key="13">
    <source>
        <dbReference type="PROSITE" id="PS50011"/>
    </source>
</evidence>
<proteinExistence type="inferred from homology"/>
<comment type="catalytic activity">
    <reaction evidence="9">
        <text>L-threonyl-[protein] + ATP = O-phospho-L-threonyl-[protein] + ADP + H(+)</text>
        <dbReference type="Rhea" id="RHEA:46608"/>
        <dbReference type="Rhea" id="RHEA-COMP:11060"/>
        <dbReference type="Rhea" id="RHEA-COMP:11605"/>
        <dbReference type="ChEBI" id="CHEBI:15378"/>
        <dbReference type="ChEBI" id="CHEBI:30013"/>
        <dbReference type="ChEBI" id="CHEBI:30616"/>
        <dbReference type="ChEBI" id="CHEBI:61977"/>
        <dbReference type="ChEBI" id="CHEBI:456216"/>
        <dbReference type="EC" id="2.7.11.1"/>
    </reaction>
</comment>
<evidence type="ECO:0000256" key="1">
    <source>
        <dbReference type="ARBA" id="ARBA00012513"/>
    </source>
</evidence>
<dbReference type="GO" id="GO:0031032">
    <property type="term" value="P:actomyosin structure organization"/>
    <property type="evidence" value="ECO:0007669"/>
    <property type="project" value="TreeGrafter"/>
</dbReference>
<dbReference type="GO" id="GO:0004674">
    <property type="term" value="F:protein serine/threonine kinase activity"/>
    <property type="evidence" value="ECO:0007669"/>
    <property type="project" value="UniProtKB-KW"/>
</dbReference>
<dbReference type="FunFam" id="1.10.510.10:FF:000024">
    <property type="entry name" value="Probable serine/threonine-protein kinase cot-1"/>
    <property type="match status" value="1"/>
</dbReference>
<dbReference type="HOGENOM" id="CLU_013540_0_0_1"/>
<keyword evidence="6" id="KW-0418">Kinase</keyword>
<evidence type="ECO:0000256" key="9">
    <source>
        <dbReference type="ARBA" id="ARBA00047899"/>
    </source>
</evidence>
<keyword evidence="7" id="KW-0067">ATP-binding</keyword>
<dbReference type="GO" id="GO:0005524">
    <property type="term" value="F:ATP binding"/>
    <property type="evidence" value="ECO:0007669"/>
    <property type="project" value="UniProtKB-KW"/>
</dbReference>
<sequence>MDYAEGGTLWDVLESSPHDGRVLEADLRWWFPQIVSALTWCHSQGFAHRDVKPHNFVLSESYHVQLIDFGSAAPLLPPRADGAHLIPRRHCLVPCGTCDYISPEILQAHEEALVAFEMTEDDDGSQKSRALDEEGGYGVETDWWSMGAMLYEMAYGVTPFFADDIRRTYSKIMDHRKSLKFPKEPSISSTLQDLIRRFLTDHETRLGRTGAAEIMNHPFFDKIEWEDLHIQNCPDDLHLPQFIYANAQTADAAPMANESHTFMSTSSHSQGFAFSAFFQPSEQSSAGVSGLHPTPRPNRSILREQASTYFIGFSWGPTVDAFRIPPAPSRPVSPSIPASDPHVTPRPHKDATHHRVLFASTPFRVVSTPARYPFTTPLQPSLKTPHNGMSTLPRASTLRRTAPRRTVSDREAMRQLVDCIGMSARKKVLAAGRTPRAMPTPTSATGTGKAKALRFLPALIDIAPELGVLPGRIAYAGNNSETGNSRLSGASGSGMTWNEEETSEEESDAPPSPSPSPRPGSAMSMMSSRRSATPTVTASWSLSRMGLLSAGLPSASSGTFGVDWGGGKRRRSSSPNPVSDPDHGRLGEEINDARERELKVQGDSQPILKGDIILSEATTKPEVQSRARAVSDALPAISKPRPRPMEKGRDVGDGLGALERRYESLMAEIAGLEGRLAAVRRRRATSDAR</sequence>
<dbReference type="GO" id="GO:0005737">
    <property type="term" value="C:cytoplasm"/>
    <property type="evidence" value="ECO:0007669"/>
    <property type="project" value="TreeGrafter"/>
</dbReference>
<keyword evidence="15" id="KW-1185">Reference proteome</keyword>
<dbReference type="RefSeq" id="XP_009547851.1">
    <property type="nucleotide sequence ID" value="XM_009549556.1"/>
</dbReference>
<feature type="region of interest" description="Disordered" evidence="12">
    <location>
        <begin position="619"/>
        <end position="652"/>
    </location>
</feature>
<evidence type="ECO:0000256" key="6">
    <source>
        <dbReference type="ARBA" id="ARBA00022777"/>
    </source>
</evidence>
<dbReference type="SUPFAM" id="SSF56112">
    <property type="entry name" value="Protein kinase-like (PK-like)"/>
    <property type="match status" value="1"/>
</dbReference>
<keyword evidence="3" id="KW-0597">Phosphoprotein</keyword>
<dbReference type="STRING" id="747525.W4K7Z1"/>
<dbReference type="PROSITE" id="PS50011">
    <property type="entry name" value="PROTEIN_KINASE_DOM"/>
    <property type="match status" value="1"/>
</dbReference>
<dbReference type="InterPro" id="IPR011009">
    <property type="entry name" value="Kinase-like_dom_sf"/>
</dbReference>
<evidence type="ECO:0000256" key="4">
    <source>
        <dbReference type="ARBA" id="ARBA00022679"/>
    </source>
</evidence>
<evidence type="ECO:0000256" key="8">
    <source>
        <dbReference type="ARBA" id="ARBA00038271"/>
    </source>
</evidence>
<feature type="compositionally biased region" description="Polar residues" evidence="12">
    <location>
        <begin position="477"/>
        <end position="496"/>
    </location>
</feature>
<feature type="compositionally biased region" description="Acidic residues" evidence="12">
    <location>
        <begin position="498"/>
        <end position="508"/>
    </location>
</feature>
<evidence type="ECO:0000256" key="2">
    <source>
        <dbReference type="ARBA" id="ARBA00022527"/>
    </source>
</evidence>
<feature type="domain" description="Protein kinase" evidence="13">
    <location>
        <begin position="1"/>
        <end position="220"/>
    </location>
</feature>
<dbReference type="KEGG" id="hir:HETIRDRAFT_477000"/>
<keyword evidence="11" id="KW-0175">Coiled coil</keyword>
<organism evidence="14 15">
    <name type="scientific">Heterobasidion irregulare (strain TC 32-1)</name>
    <dbReference type="NCBI Taxonomy" id="747525"/>
    <lineage>
        <taxon>Eukaryota</taxon>
        <taxon>Fungi</taxon>
        <taxon>Dikarya</taxon>
        <taxon>Basidiomycota</taxon>
        <taxon>Agaricomycotina</taxon>
        <taxon>Agaricomycetes</taxon>
        <taxon>Russulales</taxon>
        <taxon>Bondarzewiaceae</taxon>
        <taxon>Heterobasidion</taxon>
        <taxon>Heterobasidion annosum species complex</taxon>
    </lineage>
</organism>
<dbReference type="InterPro" id="IPR008271">
    <property type="entry name" value="Ser/Thr_kinase_AS"/>
</dbReference>
<dbReference type="OrthoDB" id="3359639at2759"/>
<dbReference type="EMBL" id="KI925459">
    <property type="protein sequence ID" value="ETW81186.1"/>
    <property type="molecule type" value="Genomic_DNA"/>
</dbReference>
<evidence type="ECO:0000256" key="3">
    <source>
        <dbReference type="ARBA" id="ARBA00022553"/>
    </source>
</evidence>
<comment type="catalytic activity">
    <reaction evidence="10">
        <text>L-seryl-[protein] + ATP = O-phospho-L-seryl-[protein] + ADP + H(+)</text>
        <dbReference type="Rhea" id="RHEA:17989"/>
        <dbReference type="Rhea" id="RHEA-COMP:9863"/>
        <dbReference type="Rhea" id="RHEA-COMP:11604"/>
        <dbReference type="ChEBI" id="CHEBI:15378"/>
        <dbReference type="ChEBI" id="CHEBI:29999"/>
        <dbReference type="ChEBI" id="CHEBI:30616"/>
        <dbReference type="ChEBI" id="CHEBI:83421"/>
        <dbReference type="ChEBI" id="CHEBI:456216"/>
        <dbReference type="EC" id="2.7.11.1"/>
    </reaction>
</comment>
<feature type="region of interest" description="Disordered" evidence="12">
    <location>
        <begin position="376"/>
        <end position="409"/>
    </location>
</feature>
<dbReference type="Pfam" id="PF00069">
    <property type="entry name" value="Pkinase"/>
    <property type="match status" value="2"/>
</dbReference>
<evidence type="ECO:0000313" key="14">
    <source>
        <dbReference type="EMBL" id="ETW81186.1"/>
    </source>
</evidence>
<protein>
    <recommendedName>
        <fullName evidence="1">non-specific serine/threonine protein kinase</fullName>
        <ecNumber evidence="1">2.7.11.1</ecNumber>
    </recommendedName>
</protein>
<dbReference type="InterPro" id="IPR000719">
    <property type="entry name" value="Prot_kinase_dom"/>
</dbReference>
<dbReference type="PANTHER" id="PTHR22988">
    <property type="entry name" value="MYOTONIC DYSTROPHY S/T KINASE-RELATED"/>
    <property type="match status" value="1"/>
</dbReference>
<comment type="similarity">
    <text evidence="8">Belongs to the protein kinase superfamily. STE Ser/Thr protein kinase family. COT1 subfamily.</text>
</comment>
<feature type="region of interest" description="Disordered" evidence="12">
    <location>
        <begin position="477"/>
        <end position="537"/>
    </location>
</feature>
<dbReference type="SMART" id="SM00220">
    <property type="entry name" value="S_TKc"/>
    <property type="match status" value="1"/>
</dbReference>
<dbReference type="GeneID" id="20677722"/>
<dbReference type="PROSITE" id="PS00108">
    <property type="entry name" value="PROTEIN_KINASE_ST"/>
    <property type="match status" value="1"/>
</dbReference>
<evidence type="ECO:0000256" key="10">
    <source>
        <dbReference type="ARBA" id="ARBA00048679"/>
    </source>
</evidence>
<reference evidence="14 15" key="1">
    <citation type="journal article" date="2012" name="New Phytol.">
        <title>Insight into trade-off between wood decay and parasitism from the genome of a fungal forest pathogen.</title>
        <authorList>
            <person name="Olson A."/>
            <person name="Aerts A."/>
            <person name="Asiegbu F."/>
            <person name="Belbahri L."/>
            <person name="Bouzid O."/>
            <person name="Broberg A."/>
            <person name="Canback B."/>
            <person name="Coutinho P.M."/>
            <person name="Cullen D."/>
            <person name="Dalman K."/>
            <person name="Deflorio G."/>
            <person name="van Diepen L.T."/>
            <person name="Dunand C."/>
            <person name="Duplessis S."/>
            <person name="Durling M."/>
            <person name="Gonthier P."/>
            <person name="Grimwood J."/>
            <person name="Fossdal C.G."/>
            <person name="Hansson D."/>
            <person name="Henrissat B."/>
            <person name="Hietala A."/>
            <person name="Himmelstrand K."/>
            <person name="Hoffmeister D."/>
            <person name="Hogberg N."/>
            <person name="James T.Y."/>
            <person name="Karlsson M."/>
            <person name="Kohler A."/>
            <person name="Kues U."/>
            <person name="Lee Y.H."/>
            <person name="Lin Y.C."/>
            <person name="Lind M."/>
            <person name="Lindquist E."/>
            <person name="Lombard V."/>
            <person name="Lucas S."/>
            <person name="Lunden K."/>
            <person name="Morin E."/>
            <person name="Murat C."/>
            <person name="Park J."/>
            <person name="Raffaello T."/>
            <person name="Rouze P."/>
            <person name="Salamov A."/>
            <person name="Schmutz J."/>
            <person name="Solheim H."/>
            <person name="Stahlberg J."/>
            <person name="Velez H."/>
            <person name="de Vries R.P."/>
            <person name="Wiebenga A."/>
            <person name="Woodward S."/>
            <person name="Yakovlev I."/>
            <person name="Garbelotto M."/>
            <person name="Martin F."/>
            <person name="Grigoriev I.V."/>
            <person name="Stenlid J."/>
        </authorList>
    </citation>
    <scope>NUCLEOTIDE SEQUENCE [LARGE SCALE GENOMIC DNA]</scope>
    <source>
        <strain evidence="14 15">TC 32-1</strain>
    </source>
</reference>
<dbReference type="Proteomes" id="UP000030671">
    <property type="component" value="Unassembled WGS sequence"/>
</dbReference>
<feature type="compositionally biased region" description="Basic and acidic residues" evidence="12">
    <location>
        <begin position="643"/>
        <end position="652"/>
    </location>
</feature>
<feature type="compositionally biased region" description="Low complexity" evidence="12">
    <location>
        <begin position="519"/>
        <end position="535"/>
    </location>
</feature>
<dbReference type="eggNOG" id="KOG0612">
    <property type="taxonomic scope" value="Eukaryota"/>
</dbReference>
<feature type="region of interest" description="Disordered" evidence="12">
    <location>
        <begin position="328"/>
        <end position="350"/>
    </location>
</feature>
<name>W4K7Z1_HETIT</name>
<dbReference type="InParanoid" id="W4K7Z1"/>
<feature type="region of interest" description="Disordered" evidence="12">
    <location>
        <begin position="551"/>
        <end position="587"/>
    </location>
</feature>
<dbReference type="InterPro" id="IPR050839">
    <property type="entry name" value="Rho-assoc_Ser/Thr_Kinase"/>
</dbReference>
<dbReference type="EC" id="2.7.11.1" evidence="1"/>
<gene>
    <name evidence="14" type="ORF">HETIRDRAFT_477000</name>
</gene>
<evidence type="ECO:0000256" key="7">
    <source>
        <dbReference type="ARBA" id="ARBA00022840"/>
    </source>
</evidence>
<keyword evidence="5" id="KW-0547">Nucleotide-binding</keyword>
<evidence type="ECO:0000313" key="15">
    <source>
        <dbReference type="Proteomes" id="UP000030671"/>
    </source>
</evidence>
<dbReference type="AlphaFoldDB" id="W4K7Z1"/>
<evidence type="ECO:0000256" key="12">
    <source>
        <dbReference type="SAM" id="MobiDB-lite"/>
    </source>
</evidence>
<dbReference type="GO" id="GO:0005856">
    <property type="term" value="C:cytoskeleton"/>
    <property type="evidence" value="ECO:0007669"/>
    <property type="project" value="TreeGrafter"/>
</dbReference>
<keyword evidence="2" id="KW-0723">Serine/threonine-protein kinase</keyword>
<evidence type="ECO:0000256" key="11">
    <source>
        <dbReference type="SAM" id="Coils"/>
    </source>
</evidence>
<accession>W4K7Z1</accession>
<keyword evidence="4" id="KW-0808">Transferase</keyword>
<dbReference type="PANTHER" id="PTHR22988:SF71">
    <property type="entry name" value="CITRON RHO-INTERACTING KINASE"/>
    <property type="match status" value="1"/>
</dbReference>
<feature type="coiled-coil region" evidence="11">
    <location>
        <begin position="655"/>
        <end position="682"/>
    </location>
</feature>
<dbReference type="Gene3D" id="1.10.510.10">
    <property type="entry name" value="Transferase(Phosphotransferase) domain 1"/>
    <property type="match status" value="1"/>
</dbReference>